<dbReference type="Proteomes" id="UP000805614">
    <property type="component" value="Unassembled WGS sequence"/>
</dbReference>
<feature type="region of interest" description="Disordered" evidence="1">
    <location>
        <begin position="501"/>
        <end position="525"/>
    </location>
</feature>
<evidence type="ECO:0000313" key="3">
    <source>
        <dbReference type="EMBL" id="MBC6464798.1"/>
    </source>
</evidence>
<dbReference type="Gene3D" id="3.90.550.10">
    <property type="entry name" value="Spore Coat Polysaccharide Biosynthesis Protein SpsA, Chain A"/>
    <property type="match status" value="1"/>
</dbReference>
<keyword evidence="4" id="KW-1185">Reference proteome</keyword>
<dbReference type="InterPro" id="IPR001173">
    <property type="entry name" value="Glyco_trans_2-like"/>
</dbReference>
<dbReference type="CDD" id="cd00761">
    <property type="entry name" value="Glyco_tranf_GTA_type"/>
    <property type="match status" value="1"/>
</dbReference>
<gene>
    <name evidence="3" type="ORF">HKK74_04700</name>
</gene>
<evidence type="ECO:0000313" key="4">
    <source>
        <dbReference type="Proteomes" id="UP000805614"/>
    </source>
</evidence>
<dbReference type="EMBL" id="JABVEC010000002">
    <property type="protein sequence ID" value="MBC6464798.1"/>
    <property type="molecule type" value="Genomic_DNA"/>
</dbReference>
<organism evidence="3 4">
    <name type="scientific">Actinomadura alba</name>
    <dbReference type="NCBI Taxonomy" id="406431"/>
    <lineage>
        <taxon>Bacteria</taxon>
        <taxon>Bacillati</taxon>
        <taxon>Actinomycetota</taxon>
        <taxon>Actinomycetes</taxon>
        <taxon>Streptosporangiales</taxon>
        <taxon>Thermomonosporaceae</taxon>
        <taxon>Actinomadura</taxon>
    </lineage>
</organism>
<proteinExistence type="predicted"/>
<feature type="domain" description="Glycosyltransferase 2-like" evidence="2">
    <location>
        <begin position="30"/>
        <end position="159"/>
    </location>
</feature>
<feature type="compositionally biased region" description="Low complexity" evidence="1">
    <location>
        <begin position="508"/>
        <end position="523"/>
    </location>
</feature>
<dbReference type="PANTHER" id="PTHR43685">
    <property type="entry name" value="GLYCOSYLTRANSFERASE"/>
    <property type="match status" value="1"/>
</dbReference>
<protein>
    <submittedName>
        <fullName evidence="3">Glycosyltransferase family 2 protein</fullName>
    </submittedName>
</protein>
<dbReference type="InterPro" id="IPR050834">
    <property type="entry name" value="Glycosyltransf_2"/>
</dbReference>
<dbReference type="PANTHER" id="PTHR43685:SF3">
    <property type="entry name" value="SLR2126 PROTEIN"/>
    <property type="match status" value="1"/>
</dbReference>
<reference evidence="3 4" key="1">
    <citation type="submission" date="2020-06" db="EMBL/GenBank/DDBJ databases">
        <title>Actinomadura xiongansis sp. nov., isolated from soil of Baiyangdian.</title>
        <authorList>
            <person name="Zhang X."/>
        </authorList>
    </citation>
    <scope>NUCLEOTIDE SEQUENCE [LARGE SCALE GENOMIC DNA]</scope>
    <source>
        <strain evidence="3 4">HBUM206468</strain>
    </source>
</reference>
<accession>A0ABR7LJ36</accession>
<name>A0ABR7LJ36_9ACTN</name>
<evidence type="ECO:0000259" key="2">
    <source>
        <dbReference type="Pfam" id="PF00535"/>
    </source>
</evidence>
<comment type="caution">
    <text evidence="3">The sequence shown here is derived from an EMBL/GenBank/DDBJ whole genome shotgun (WGS) entry which is preliminary data.</text>
</comment>
<dbReference type="SUPFAM" id="SSF53448">
    <property type="entry name" value="Nucleotide-diphospho-sugar transferases"/>
    <property type="match status" value="1"/>
</dbReference>
<dbReference type="InterPro" id="IPR029044">
    <property type="entry name" value="Nucleotide-diphossugar_trans"/>
</dbReference>
<dbReference type="Pfam" id="PF00535">
    <property type="entry name" value="Glycos_transf_2"/>
    <property type="match status" value="1"/>
</dbReference>
<evidence type="ECO:0000256" key="1">
    <source>
        <dbReference type="SAM" id="MobiDB-lite"/>
    </source>
</evidence>
<sequence>MAGQPRIRRNDHGVLQPPALGQWKPELPVSVVIPAHAGQDKLDITLASLAAQSYPAHLLEVIVVDDASDPPLRLPEIAPIDTRIVPSAAGGWGSGHAFHSGVLQADGEIILRLDADMLVYREHVEAQARWHHLADYLLVLGGKRFTEYATGDLSPQRAFDAVVADAGDDLFDYESSRRDWVEDIFDKYDELRTATHRMFTVAVGATLSLSPRLYHAAGGMDTDLILGGDTEFGYRAAQAGAVFVPERQAKSWHLGMSAMIRQRDDGARFREPSIANRVPLLRDRRKDPGRQWLVPYIDVVVDGRDRSYEDARATVDGVLASSLHDLRVSLIGPWSSLTEERRGLLDDPLLDARLMCERYRHEGRVQLVESVPETAAPTPFRFICPAGWVPTPGGLHKLVKLADEHYYGLISLALPGQVDDRALARLERTASFARAVALRAPDEDLDGLVDELFGSHWLDGTEWTLVPAADVPPPTWPNDWKGEAQRWRAEAEKWKREAATLKKRARGAQPKQQPAAAPSPALRGARRVRRLARLVGRPK</sequence>
<dbReference type="RefSeq" id="WP_187241777.1">
    <property type="nucleotide sequence ID" value="NZ_BAAAOK010000008.1"/>
</dbReference>